<evidence type="ECO:0000256" key="6">
    <source>
        <dbReference type="SAM" id="MobiDB-lite"/>
    </source>
</evidence>
<dbReference type="InterPro" id="IPR023827">
    <property type="entry name" value="Peptidase_S8_Asp-AS"/>
</dbReference>
<evidence type="ECO:0000256" key="1">
    <source>
        <dbReference type="ARBA" id="ARBA00011073"/>
    </source>
</evidence>
<dbReference type="GO" id="GO:0006508">
    <property type="term" value="P:proteolysis"/>
    <property type="evidence" value="ECO:0007669"/>
    <property type="project" value="UniProtKB-KW"/>
</dbReference>
<feature type="region of interest" description="Disordered" evidence="6">
    <location>
        <begin position="391"/>
        <end position="454"/>
    </location>
</feature>
<keyword evidence="2 5" id="KW-0645">Protease</keyword>
<dbReference type="InterPro" id="IPR036852">
    <property type="entry name" value="Peptidase_S8/S53_dom_sf"/>
</dbReference>
<evidence type="ECO:0000256" key="4">
    <source>
        <dbReference type="ARBA" id="ARBA00022825"/>
    </source>
</evidence>
<dbReference type="Gene3D" id="3.40.50.200">
    <property type="entry name" value="Peptidase S8/S53 domain"/>
    <property type="match status" value="1"/>
</dbReference>
<dbReference type="EMBL" id="BOPO01000027">
    <property type="protein sequence ID" value="GIL26664.1"/>
    <property type="molecule type" value="Genomic_DNA"/>
</dbReference>
<feature type="active site" description="Charge relay system" evidence="5">
    <location>
        <position position="106"/>
    </location>
</feature>
<dbReference type="PRINTS" id="PR00723">
    <property type="entry name" value="SUBTILISIN"/>
</dbReference>
<evidence type="ECO:0000259" key="8">
    <source>
        <dbReference type="Pfam" id="PF00082"/>
    </source>
</evidence>
<keyword evidence="7" id="KW-0472">Membrane</keyword>
<reference evidence="10" key="1">
    <citation type="journal article" date="2021" name="Int. J. Syst. Evol. Microbiol.">
        <title>Actinocatenispora comari sp. nov., an endophytic actinomycete isolated from aerial parts of Comarum salesowianum.</title>
        <authorList>
            <person name="Oyunbileg N."/>
            <person name="Iizaka Y."/>
            <person name="Hamada M."/>
            <person name="Davaapurev B.O."/>
            <person name="Fukumoto A."/>
            <person name="Tsetseg B."/>
            <person name="Kato F."/>
            <person name="Tamura T."/>
            <person name="Batkhuu J."/>
            <person name="Anzai Y."/>
        </authorList>
    </citation>
    <scope>NUCLEOTIDE SEQUENCE [LARGE SCALE GENOMIC DNA]</scope>
    <source>
        <strain evidence="10">NUM-2625</strain>
    </source>
</reference>
<dbReference type="InterPro" id="IPR015500">
    <property type="entry name" value="Peptidase_S8_subtilisin-rel"/>
</dbReference>
<keyword evidence="3 5" id="KW-0378">Hydrolase</keyword>
<dbReference type="AlphaFoldDB" id="A0A8J4EMH4"/>
<feature type="compositionally biased region" description="Gly residues" evidence="6">
    <location>
        <begin position="433"/>
        <end position="443"/>
    </location>
</feature>
<keyword evidence="7" id="KW-1133">Transmembrane helix</keyword>
<feature type="compositionally biased region" description="Pro residues" evidence="6">
    <location>
        <begin position="445"/>
        <end position="454"/>
    </location>
</feature>
<feature type="compositionally biased region" description="Polar residues" evidence="6">
    <location>
        <begin position="397"/>
        <end position="409"/>
    </location>
</feature>
<accession>A0A8J4EMH4</accession>
<keyword evidence="4 5" id="KW-0720">Serine protease</keyword>
<feature type="active site" description="Charge relay system" evidence="5">
    <location>
        <position position="71"/>
    </location>
</feature>
<evidence type="ECO:0000256" key="2">
    <source>
        <dbReference type="ARBA" id="ARBA00022670"/>
    </source>
</evidence>
<protein>
    <submittedName>
        <fullName evidence="9">Type VII secretion-associated serine protease</fullName>
    </submittedName>
</protein>
<dbReference type="InterPro" id="IPR050131">
    <property type="entry name" value="Peptidase_S8_subtilisin-like"/>
</dbReference>
<dbReference type="PROSITE" id="PS00136">
    <property type="entry name" value="SUBTILASE_ASP"/>
    <property type="match status" value="1"/>
</dbReference>
<comment type="caution">
    <text evidence="9">The sequence shown here is derived from an EMBL/GenBank/DDBJ whole genome shotgun (WGS) entry which is preliminary data.</text>
</comment>
<sequence length="454" mass="45544">MIDTGSAETAHRSGWRRRAAIVALTVIGLLAVPTAARADTVRNGQWYLDYLHVPQAQHVSSGAGVTVAVIDTGVDANHPDLSGHVLPGRSFGAAAGSPARQDTNGHGTAMAGIIAAQGGNAQHALGVAPGVEILPARVAADDGADLDYNAVADAVRWAVDRHVTVINISLSSNSSTPRLVSAIHYAEIHDVLVVGSAGNTDMGITSVGAPGRLKGVLNVTGVNQEGDFWTGSAQGKYATLAAPAVKIVGPSPASNSGYAQGTGTSDAAAIVSGVAALVRAKFPRMDSANVINRIIRTATDRGPKGWDQRYGFGIVNPVAALTADVPTVDKNPLGGIVADPLASSAPTPGESAASAEKSGTSNGLLIVSLTIGAVAVIALLVIVLVVATRRGKRSTRSDTAPTGPSTASMSVPAGGDSGGEARSAPWTEPSSSGGPGAPHGGPSLGAPPPPDEHR</sequence>
<gene>
    <name evidence="9" type="ORF">NUM_19180</name>
</gene>
<dbReference type="SUPFAM" id="SSF52743">
    <property type="entry name" value="Subtilisin-like"/>
    <property type="match status" value="1"/>
</dbReference>
<dbReference type="Proteomes" id="UP000614996">
    <property type="component" value="Unassembled WGS sequence"/>
</dbReference>
<feature type="transmembrane region" description="Helical" evidence="7">
    <location>
        <begin position="364"/>
        <end position="387"/>
    </location>
</feature>
<dbReference type="PANTHER" id="PTHR43806">
    <property type="entry name" value="PEPTIDASE S8"/>
    <property type="match status" value="1"/>
</dbReference>
<feature type="active site" description="Charge relay system" evidence="5">
    <location>
        <position position="265"/>
    </location>
</feature>
<feature type="region of interest" description="Disordered" evidence="6">
    <location>
        <begin position="339"/>
        <end position="358"/>
    </location>
</feature>
<dbReference type="PANTHER" id="PTHR43806:SF11">
    <property type="entry name" value="CEREVISIN-RELATED"/>
    <property type="match status" value="1"/>
</dbReference>
<keyword evidence="7" id="KW-0812">Transmembrane</keyword>
<evidence type="ECO:0000313" key="10">
    <source>
        <dbReference type="Proteomes" id="UP000614996"/>
    </source>
</evidence>
<proteinExistence type="inferred from homology"/>
<dbReference type="Pfam" id="PF00082">
    <property type="entry name" value="Peptidase_S8"/>
    <property type="match status" value="1"/>
</dbReference>
<organism evidence="9 10">
    <name type="scientific">Actinocatenispora comari</name>
    <dbReference type="NCBI Taxonomy" id="2807577"/>
    <lineage>
        <taxon>Bacteria</taxon>
        <taxon>Bacillati</taxon>
        <taxon>Actinomycetota</taxon>
        <taxon>Actinomycetes</taxon>
        <taxon>Micromonosporales</taxon>
        <taxon>Micromonosporaceae</taxon>
        <taxon>Actinocatenispora</taxon>
    </lineage>
</organism>
<evidence type="ECO:0000256" key="3">
    <source>
        <dbReference type="ARBA" id="ARBA00022801"/>
    </source>
</evidence>
<comment type="similarity">
    <text evidence="1 5">Belongs to the peptidase S8 family.</text>
</comment>
<name>A0A8J4EMH4_9ACTN</name>
<dbReference type="InterPro" id="IPR000209">
    <property type="entry name" value="Peptidase_S8/S53_dom"/>
</dbReference>
<evidence type="ECO:0000313" key="9">
    <source>
        <dbReference type="EMBL" id="GIL26664.1"/>
    </source>
</evidence>
<keyword evidence="10" id="KW-1185">Reference proteome</keyword>
<feature type="domain" description="Peptidase S8/S53" evidence="8">
    <location>
        <begin position="62"/>
        <end position="313"/>
    </location>
</feature>
<evidence type="ECO:0000256" key="5">
    <source>
        <dbReference type="PROSITE-ProRule" id="PRU01240"/>
    </source>
</evidence>
<dbReference type="PROSITE" id="PS51892">
    <property type="entry name" value="SUBTILASE"/>
    <property type="match status" value="1"/>
</dbReference>
<dbReference type="GO" id="GO:0004252">
    <property type="term" value="F:serine-type endopeptidase activity"/>
    <property type="evidence" value="ECO:0007669"/>
    <property type="project" value="UniProtKB-UniRule"/>
</dbReference>
<evidence type="ECO:0000256" key="7">
    <source>
        <dbReference type="SAM" id="Phobius"/>
    </source>
</evidence>